<keyword evidence="7" id="KW-0406">Ion transport</keyword>
<keyword evidence="6 15" id="KW-1133">Transmembrane helix</keyword>
<dbReference type="PIRSF" id="PIRSF037090">
    <property type="entry name" value="Iontro_Glu-like_rcpt_pln"/>
    <property type="match status" value="1"/>
</dbReference>
<keyword evidence="4 15" id="KW-0812">Transmembrane</keyword>
<evidence type="ECO:0000256" key="8">
    <source>
        <dbReference type="ARBA" id="ARBA00023136"/>
    </source>
</evidence>
<evidence type="ECO:0000256" key="15">
    <source>
        <dbReference type="SAM" id="Phobius"/>
    </source>
</evidence>
<keyword evidence="11" id="KW-1071">Ligand-gated ion channel</keyword>
<evidence type="ECO:0000256" key="7">
    <source>
        <dbReference type="ARBA" id="ARBA00023065"/>
    </source>
</evidence>
<evidence type="ECO:0000313" key="18">
    <source>
        <dbReference type="EMBL" id="WVZ61450.1"/>
    </source>
</evidence>
<keyword evidence="3" id="KW-0813">Transport</keyword>
<protein>
    <recommendedName>
        <fullName evidence="17">Ionotropic glutamate receptor C-terminal domain-containing protein</fullName>
    </recommendedName>
</protein>
<dbReference type="FunFam" id="3.40.50.2300:FF:000081">
    <property type="entry name" value="Glutamate receptor"/>
    <property type="match status" value="1"/>
</dbReference>
<feature type="compositionally biased region" description="Low complexity" evidence="14">
    <location>
        <begin position="955"/>
        <end position="979"/>
    </location>
</feature>
<dbReference type="CDD" id="cd13686">
    <property type="entry name" value="GluR_Plant"/>
    <property type="match status" value="1"/>
</dbReference>
<dbReference type="Gene3D" id="3.40.190.10">
    <property type="entry name" value="Periplasmic binding protein-like II"/>
    <property type="match status" value="3"/>
</dbReference>
<name>A0AAQ3WHD7_PASNO</name>
<feature type="domain" description="Ionotropic glutamate receptor C-terminal" evidence="17">
    <location>
        <begin position="482"/>
        <end position="827"/>
    </location>
</feature>
<dbReference type="GO" id="GO:0016020">
    <property type="term" value="C:membrane"/>
    <property type="evidence" value="ECO:0007669"/>
    <property type="project" value="UniProtKB-SubCell"/>
</dbReference>
<dbReference type="GO" id="GO:1901701">
    <property type="term" value="P:cellular response to oxygen-containing compound"/>
    <property type="evidence" value="ECO:0007669"/>
    <property type="project" value="UniProtKB-ARBA"/>
</dbReference>
<evidence type="ECO:0000256" key="10">
    <source>
        <dbReference type="ARBA" id="ARBA00023180"/>
    </source>
</evidence>
<evidence type="ECO:0000256" key="2">
    <source>
        <dbReference type="ARBA" id="ARBA00008685"/>
    </source>
</evidence>
<dbReference type="EMBL" id="CP144747">
    <property type="protein sequence ID" value="WVZ61450.1"/>
    <property type="molecule type" value="Genomic_DNA"/>
</dbReference>
<comment type="subcellular location">
    <subcellularLocation>
        <location evidence="1">Membrane</location>
        <topology evidence="1">Multi-pass membrane protein</topology>
    </subcellularLocation>
</comment>
<evidence type="ECO:0000313" key="19">
    <source>
        <dbReference type="Proteomes" id="UP001341281"/>
    </source>
</evidence>
<dbReference type="InterPro" id="IPR015683">
    <property type="entry name" value="Ionotropic_Glu_rcpt"/>
</dbReference>
<dbReference type="InterPro" id="IPR028082">
    <property type="entry name" value="Peripla_BP_I"/>
</dbReference>
<accession>A0AAQ3WHD7</accession>
<dbReference type="PANTHER" id="PTHR18966">
    <property type="entry name" value="IONOTROPIC GLUTAMATE RECEPTOR"/>
    <property type="match status" value="1"/>
</dbReference>
<dbReference type="GO" id="GO:0009611">
    <property type="term" value="P:response to wounding"/>
    <property type="evidence" value="ECO:0007669"/>
    <property type="project" value="UniProtKB-ARBA"/>
</dbReference>
<dbReference type="GO" id="GO:0007165">
    <property type="term" value="P:signal transduction"/>
    <property type="evidence" value="ECO:0007669"/>
    <property type="project" value="UniProtKB-ARBA"/>
</dbReference>
<evidence type="ECO:0000256" key="1">
    <source>
        <dbReference type="ARBA" id="ARBA00004141"/>
    </source>
</evidence>
<feature type="compositionally biased region" description="Basic and acidic residues" evidence="14">
    <location>
        <begin position="937"/>
        <end position="954"/>
    </location>
</feature>
<comment type="similarity">
    <text evidence="2">Belongs to the glutamate-gated ion channel (TC 1.A.10.1) family.</text>
</comment>
<dbReference type="AlphaFoldDB" id="A0AAQ3WHD7"/>
<feature type="signal peptide" evidence="16">
    <location>
        <begin position="1"/>
        <end position="33"/>
    </location>
</feature>
<evidence type="ECO:0000256" key="3">
    <source>
        <dbReference type="ARBA" id="ARBA00022448"/>
    </source>
</evidence>
<evidence type="ECO:0000256" key="12">
    <source>
        <dbReference type="ARBA" id="ARBA00023303"/>
    </source>
</evidence>
<dbReference type="Gene3D" id="3.40.50.2300">
    <property type="match status" value="2"/>
</dbReference>
<evidence type="ECO:0000256" key="11">
    <source>
        <dbReference type="ARBA" id="ARBA00023286"/>
    </source>
</evidence>
<feature type="transmembrane region" description="Helical" evidence="15">
    <location>
        <begin position="667"/>
        <end position="693"/>
    </location>
</feature>
<feature type="region of interest" description="Disordered" evidence="14">
    <location>
        <begin position="937"/>
        <end position="1011"/>
    </location>
</feature>
<evidence type="ECO:0000259" key="17">
    <source>
        <dbReference type="SMART" id="SM00079"/>
    </source>
</evidence>
<keyword evidence="5 16" id="KW-0732">Signal</keyword>
<dbReference type="InterPro" id="IPR044440">
    <property type="entry name" value="GABAb_receptor_plant_PBP1"/>
</dbReference>
<dbReference type="FunFam" id="1.10.287.70:FF:000037">
    <property type="entry name" value="Glutamate receptor"/>
    <property type="match status" value="1"/>
</dbReference>
<feature type="chain" id="PRO_5042826168" description="Ionotropic glutamate receptor C-terminal domain-containing protein" evidence="16">
    <location>
        <begin position="34"/>
        <end position="1011"/>
    </location>
</feature>
<dbReference type="InterPro" id="IPR001828">
    <property type="entry name" value="ANF_lig-bd_rcpt"/>
</dbReference>
<keyword evidence="12" id="KW-0407">Ion channel</keyword>
<dbReference type="InterPro" id="IPR001320">
    <property type="entry name" value="Iontro_rcpt_C"/>
</dbReference>
<feature type="transmembrane region" description="Helical" evidence="15">
    <location>
        <begin position="852"/>
        <end position="872"/>
    </location>
</feature>
<evidence type="ECO:0000256" key="16">
    <source>
        <dbReference type="SAM" id="SignalP"/>
    </source>
</evidence>
<evidence type="ECO:0000256" key="13">
    <source>
        <dbReference type="PIRSR" id="PIRSR037090-50"/>
    </source>
</evidence>
<feature type="region of interest" description="Disordered" evidence="14">
    <location>
        <begin position="887"/>
        <end position="915"/>
    </location>
</feature>
<reference evidence="18 19" key="1">
    <citation type="submission" date="2024-02" db="EMBL/GenBank/DDBJ databases">
        <title>High-quality chromosome-scale genome assembly of Pensacola bahiagrass (Paspalum notatum Flugge var. saurae).</title>
        <authorList>
            <person name="Vega J.M."/>
            <person name="Podio M."/>
            <person name="Orjuela J."/>
            <person name="Siena L.A."/>
            <person name="Pessino S.C."/>
            <person name="Combes M.C."/>
            <person name="Mariac C."/>
            <person name="Albertini E."/>
            <person name="Pupilli F."/>
            <person name="Ortiz J.P.A."/>
            <person name="Leblanc O."/>
        </authorList>
    </citation>
    <scope>NUCLEOTIDE SEQUENCE [LARGE SCALE GENOMIC DNA]</scope>
    <source>
        <strain evidence="18">R1</strain>
        <tissue evidence="18">Leaf</tissue>
    </source>
</reference>
<proteinExistence type="inferred from homology"/>
<evidence type="ECO:0000256" key="4">
    <source>
        <dbReference type="ARBA" id="ARBA00022692"/>
    </source>
</evidence>
<dbReference type="GO" id="GO:0015276">
    <property type="term" value="F:ligand-gated monoatomic ion channel activity"/>
    <property type="evidence" value="ECO:0007669"/>
    <property type="project" value="InterPro"/>
</dbReference>
<keyword evidence="19" id="KW-1185">Reference proteome</keyword>
<feature type="transmembrane region" description="Helical" evidence="15">
    <location>
        <begin position="637"/>
        <end position="655"/>
    </location>
</feature>
<keyword evidence="10" id="KW-0325">Glycoprotein</keyword>
<dbReference type="Proteomes" id="UP001341281">
    <property type="component" value="Chromosome 03"/>
</dbReference>
<dbReference type="CDD" id="cd19990">
    <property type="entry name" value="PBP1_GABAb_receptor_plant"/>
    <property type="match status" value="1"/>
</dbReference>
<sequence>MPASSPSRSLSPTTNSTRMILRVLCLCLCNVLAISLPARPPSLTIGALFTFDSVIGTSARAAIQLAVDDVNRDDTLLRGTNLSVLMQDTKCSGFLGTIQALELMERQVVAIVGPQSSGIAHVVSHVANQLRVPLLSFAATDPALSSAQYRPFFVRAAHDDRFQMAAVADVVARFGWREVTAVYVDDDYGRGGVAALGDALLQAAARARVSHKAAFPPGAGRAALTDVLVRASMMESRVFVVHASPDSGLDVFDVAHSLGMMGSGYVWIATEWLAAAIDSSPSSRRQTTMGLIQGALTLRQYTPDSDAKRRLVSRLFQRSSSSSSSSSANAYGLFAYDAVWMAARAIDRFLDDGGTVSFSADPSIRDANNNGSALRLSALRVLDQGERLLREVVMANFTGVTGRVQLDADGDLVDPAYEILNVGGTGVRRVGYWSNSTRLSVDPSDSSSSTGTKTKMYSVVWPGDTTSTPRGWVFPNNGEPLRIGVPYRTVYRQFVSKDPSSPDGVGGYCVDVFKAAVALLPYPVPATFVLFGDGVKNPSYGELVQKVADGSLFDAAVGDISIVTNRTRVVDFTQPYVESGLVIVVAATVKGKSSNEWAFLRPFTPGMWAITGGFFLFVGAVVWVLEHRFNPEFRGSPRKQMVTIFWFSFSTMFFAHRENTVSTLGRFVLLIWLFVVLIINSSYTASLTSILTVQQLSTGAIQGLDSLLASNDPIGYQVGSFARSYMMEELGVPPSRLRELAIDQYADSLRRGPANGGVAAIVDEQPYVELFLSTNCDFRTVGQEFTKSGWGFAFQRDSPLAVDLSTAILTLSENGDLQRIHDKWLNPGTCTSQSGSSDVQGAAADRLNLGSFWGLFLISGVACFVALLIYFARVLCQYGEYTASGGGEDGGGVFPRFPPPPPAASDDDPADHRRRPARLSSIRDLLSFVDMKEAEVKRAIRSSRSGERRLDRSVGGRSSVSISISQGEGPSSSLSRPSSMSPPDPSDSRTEALRHQHHLADVPNVRSPSYT</sequence>
<organism evidence="18 19">
    <name type="scientific">Paspalum notatum var. saurae</name>
    <dbReference type="NCBI Taxonomy" id="547442"/>
    <lineage>
        <taxon>Eukaryota</taxon>
        <taxon>Viridiplantae</taxon>
        <taxon>Streptophyta</taxon>
        <taxon>Embryophyta</taxon>
        <taxon>Tracheophyta</taxon>
        <taxon>Spermatophyta</taxon>
        <taxon>Magnoliopsida</taxon>
        <taxon>Liliopsida</taxon>
        <taxon>Poales</taxon>
        <taxon>Poaceae</taxon>
        <taxon>PACMAD clade</taxon>
        <taxon>Panicoideae</taxon>
        <taxon>Andropogonodae</taxon>
        <taxon>Paspaleae</taxon>
        <taxon>Paspalinae</taxon>
        <taxon>Paspalum</taxon>
    </lineage>
</organism>
<dbReference type="SUPFAM" id="SSF53850">
    <property type="entry name" value="Periplasmic binding protein-like II"/>
    <property type="match status" value="1"/>
</dbReference>
<keyword evidence="13" id="KW-1015">Disulfide bond</keyword>
<keyword evidence="8 15" id="KW-0472">Membrane</keyword>
<dbReference type="InterPro" id="IPR017103">
    <property type="entry name" value="Iontropic_Glu_rcpt_pln"/>
</dbReference>
<dbReference type="PRINTS" id="PR01176">
    <property type="entry name" value="GABABRECEPTR"/>
</dbReference>
<evidence type="ECO:0000256" key="9">
    <source>
        <dbReference type="ARBA" id="ARBA00023170"/>
    </source>
</evidence>
<keyword evidence="9" id="KW-0675">Receptor</keyword>
<dbReference type="SMART" id="SM00079">
    <property type="entry name" value="PBPe"/>
    <property type="match status" value="1"/>
</dbReference>
<dbReference type="Pfam" id="PF00060">
    <property type="entry name" value="Lig_chan"/>
    <property type="match status" value="1"/>
</dbReference>
<evidence type="ECO:0000256" key="5">
    <source>
        <dbReference type="ARBA" id="ARBA00022729"/>
    </source>
</evidence>
<feature type="compositionally biased region" description="Basic and acidic residues" evidence="14">
    <location>
        <begin position="986"/>
        <end position="1000"/>
    </location>
</feature>
<dbReference type="FunFam" id="3.40.190.10:FF:000054">
    <property type="entry name" value="Glutamate receptor"/>
    <property type="match status" value="1"/>
</dbReference>
<dbReference type="FunFam" id="3.40.190.10:FF:000175">
    <property type="entry name" value="Glutamate receptor"/>
    <property type="match status" value="1"/>
</dbReference>
<gene>
    <name evidence="18" type="ORF">U9M48_011319</name>
</gene>
<feature type="transmembrane region" description="Helical" evidence="15">
    <location>
        <begin position="606"/>
        <end position="625"/>
    </location>
</feature>
<dbReference type="Gene3D" id="1.10.287.70">
    <property type="match status" value="1"/>
</dbReference>
<evidence type="ECO:0000256" key="14">
    <source>
        <dbReference type="SAM" id="MobiDB-lite"/>
    </source>
</evidence>
<dbReference type="SUPFAM" id="SSF53822">
    <property type="entry name" value="Periplasmic binding protein-like I"/>
    <property type="match status" value="1"/>
</dbReference>
<evidence type="ECO:0000256" key="6">
    <source>
        <dbReference type="ARBA" id="ARBA00022989"/>
    </source>
</evidence>
<feature type="disulfide bond" evidence="13">
    <location>
        <begin position="776"/>
        <end position="830"/>
    </location>
</feature>
<dbReference type="Pfam" id="PF01094">
    <property type="entry name" value="ANF_receptor"/>
    <property type="match status" value="1"/>
</dbReference>